<dbReference type="InterPro" id="IPR002173">
    <property type="entry name" value="Carboh/pur_kinase_PfkB_CS"/>
</dbReference>
<evidence type="ECO:0000256" key="6">
    <source>
        <dbReference type="RuleBase" id="RU003704"/>
    </source>
</evidence>
<dbReference type="InterPro" id="IPR050306">
    <property type="entry name" value="PfkB_Carbo_kinase"/>
</dbReference>
<keyword evidence="3" id="KW-0547">Nucleotide-binding</keyword>
<keyword evidence="4 6" id="KW-0418">Kinase</keyword>
<dbReference type="EMBL" id="JBBMFC010000002">
    <property type="protein sequence ID" value="MEQ2577484.1"/>
    <property type="molecule type" value="Genomic_DNA"/>
</dbReference>
<evidence type="ECO:0000256" key="4">
    <source>
        <dbReference type="ARBA" id="ARBA00022777"/>
    </source>
</evidence>
<dbReference type="InterPro" id="IPR029056">
    <property type="entry name" value="Ribokinase-like"/>
</dbReference>
<dbReference type="SUPFAM" id="SSF53613">
    <property type="entry name" value="Ribokinase-like"/>
    <property type="match status" value="1"/>
</dbReference>
<dbReference type="CDD" id="cd01167">
    <property type="entry name" value="bac_FRK"/>
    <property type="match status" value="1"/>
</dbReference>
<evidence type="ECO:0000259" key="7">
    <source>
        <dbReference type="Pfam" id="PF00294"/>
    </source>
</evidence>
<dbReference type="Proteomes" id="UP001470288">
    <property type="component" value="Unassembled WGS sequence"/>
</dbReference>
<evidence type="ECO:0000256" key="2">
    <source>
        <dbReference type="ARBA" id="ARBA00022679"/>
    </source>
</evidence>
<organism evidence="8 9">
    <name type="scientific">Hominiventricola aquisgranensis</name>
    <dbReference type="NCBI Taxonomy" id="3133164"/>
    <lineage>
        <taxon>Bacteria</taxon>
        <taxon>Bacillati</taxon>
        <taxon>Bacillota</taxon>
        <taxon>Clostridia</taxon>
        <taxon>Lachnospirales</taxon>
        <taxon>Lachnospiraceae</taxon>
        <taxon>Hominiventricola</taxon>
    </lineage>
</organism>
<sequence>MAKQVDIIALGELLIDFTEAGQSKDGRRLFEQNPGGAPANLLTVASHMGYSTAFIGKVGADMHGAFLKKTLEKEGISTDAVIEDPDYFTTLAFVAIDESGEREFSFARKPGADTQLTKEELDQRLLSDCRIFHFGSLSLTDEPARGTTMEAAAIAKRAGAVISYDPNYRASLWKDEKTAVEGMKSAIPLADVMKVSDEECLLMTGAATYEEAADQLLAMGPKLVAVTLGGDGVLVATKEGKQRVQGFKVPVVDTTGAGDSFWGGFLSGFLALHKKVEDLTQEEIARCAIQGNATAGLCVQKRGGIPAIPTREEVEKQLEEVTA</sequence>
<comment type="caution">
    <text evidence="8">The sequence shown here is derived from an EMBL/GenBank/DDBJ whole genome shotgun (WGS) entry which is preliminary data.</text>
</comment>
<dbReference type="PANTHER" id="PTHR43085">
    <property type="entry name" value="HEXOKINASE FAMILY MEMBER"/>
    <property type="match status" value="1"/>
</dbReference>
<dbReference type="PANTHER" id="PTHR43085:SF1">
    <property type="entry name" value="PSEUDOURIDINE KINASE-RELATED"/>
    <property type="match status" value="1"/>
</dbReference>
<evidence type="ECO:0000313" key="8">
    <source>
        <dbReference type="EMBL" id="MEQ2577484.1"/>
    </source>
</evidence>
<evidence type="ECO:0000313" key="9">
    <source>
        <dbReference type="Proteomes" id="UP001470288"/>
    </source>
</evidence>
<accession>A0ABV1HYJ9</accession>
<dbReference type="EC" id="2.7.1.-" evidence="8"/>
<dbReference type="InterPro" id="IPR002139">
    <property type="entry name" value="Ribo/fructo_kinase"/>
</dbReference>
<evidence type="ECO:0000256" key="1">
    <source>
        <dbReference type="ARBA" id="ARBA00010688"/>
    </source>
</evidence>
<evidence type="ECO:0000256" key="3">
    <source>
        <dbReference type="ARBA" id="ARBA00022741"/>
    </source>
</evidence>
<dbReference type="RefSeq" id="WP_349143549.1">
    <property type="nucleotide sequence ID" value="NZ_JBBMFC010000002.1"/>
</dbReference>
<dbReference type="GO" id="GO:0016301">
    <property type="term" value="F:kinase activity"/>
    <property type="evidence" value="ECO:0007669"/>
    <property type="project" value="UniProtKB-KW"/>
</dbReference>
<dbReference type="InterPro" id="IPR011611">
    <property type="entry name" value="PfkB_dom"/>
</dbReference>
<protein>
    <submittedName>
        <fullName evidence="8">Carbohydrate kinase</fullName>
        <ecNumber evidence="8">2.7.1.-</ecNumber>
    </submittedName>
</protein>
<gene>
    <name evidence="8" type="ORF">WMO62_01350</name>
</gene>
<evidence type="ECO:0000256" key="5">
    <source>
        <dbReference type="ARBA" id="ARBA00022840"/>
    </source>
</evidence>
<keyword evidence="9" id="KW-1185">Reference proteome</keyword>
<keyword evidence="5" id="KW-0067">ATP-binding</keyword>
<dbReference type="PRINTS" id="PR00990">
    <property type="entry name" value="RIBOKINASE"/>
</dbReference>
<dbReference type="Pfam" id="PF00294">
    <property type="entry name" value="PfkB"/>
    <property type="match status" value="1"/>
</dbReference>
<name>A0ABV1HYJ9_9FIRM</name>
<comment type="similarity">
    <text evidence="1 6">Belongs to the carbohydrate kinase PfkB family.</text>
</comment>
<feature type="domain" description="Carbohydrate kinase PfkB" evidence="7">
    <location>
        <begin position="7"/>
        <end position="310"/>
    </location>
</feature>
<reference evidence="8 9" key="1">
    <citation type="submission" date="2024-03" db="EMBL/GenBank/DDBJ databases">
        <title>Human intestinal bacterial collection.</title>
        <authorList>
            <person name="Pauvert C."/>
            <person name="Hitch T.C.A."/>
            <person name="Clavel T."/>
        </authorList>
    </citation>
    <scope>NUCLEOTIDE SEQUENCE [LARGE SCALE GENOMIC DNA]</scope>
    <source>
        <strain evidence="8 9">CLA-AA-H78B</strain>
    </source>
</reference>
<dbReference type="PROSITE" id="PS00584">
    <property type="entry name" value="PFKB_KINASES_2"/>
    <property type="match status" value="1"/>
</dbReference>
<keyword evidence="2 6" id="KW-0808">Transferase</keyword>
<proteinExistence type="inferred from homology"/>
<dbReference type="Gene3D" id="3.40.1190.20">
    <property type="match status" value="1"/>
</dbReference>